<dbReference type="STRING" id="51028.A0A3P6HQJ0"/>
<dbReference type="Gene3D" id="1.20.120.1750">
    <property type="match status" value="1"/>
</dbReference>
<dbReference type="Proteomes" id="UP000274131">
    <property type="component" value="Unassembled WGS sequence"/>
</dbReference>
<dbReference type="InterPro" id="IPR031127">
    <property type="entry name" value="E3_UB_ligase_RBR"/>
</dbReference>
<dbReference type="PANTHER" id="PTHR11685">
    <property type="entry name" value="RBR FAMILY RING FINGER AND IBR DOMAIN-CONTAINING"/>
    <property type="match status" value="1"/>
</dbReference>
<dbReference type="SUPFAM" id="SSF57850">
    <property type="entry name" value="RING/U-box"/>
    <property type="match status" value="2"/>
</dbReference>
<feature type="domain" description="RING-type" evidence="9">
    <location>
        <begin position="1"/>
        <end position="229"/>
    </location>
</feature>
<evidence type="ECO:0000256" key="2">
    <source>
        <dbReference type="ARBA" id="ARBA00012251"/>
    </source>
</evidence>
<dbReference type="EC" id="2.3.2.31" evidence="2"/>
<keyword evidence="4" id="KW-0479">Metal-binding</keyword>
<gene>
    <name evidence="10" type="ORF">EVEC_LOCUS6021</name>
</gene>
<keyword evidence="6" id="KW-0863">Zinc-finger</keyword>
<dbReference type="InterPro" id="IPR002867">
    <property type="entry name" value="IBR_dom"/>
</dbReference>
<dbReference type="SMART" id="SM00647">
    <property type="entry name" value="IBR"/>
    <property type="match status" value="2"/>
</dbReference>
<dbReference type="GO" id="GO:0061630">
    <property type="term" value="F:ubiquitin protein ligase activity"/>
    <property type="evidence" value="ECO:0007669"/>
    <property type="project" value="UniProtKB-EC"/>
</dbReference>
<evidence type="ECO:0000256" key="7">
    <source>
        <dbReference type="ARBA" id="ARBA00022786"/>
    </source>
</evidence>
<dbReference type="Pfam" id="PF26200">
    <property type="entry name" value="Rcat_RNF216"/>
    <property type="match status" value="1"/>
</dbReference>
<organism evidence="10 11">
    <name type="scientific">Enterobius vermicularis</name>
    <name type="common">Human pinworm</name>
    <dbReference type="NCBI Taxonomy" id="51028"/>
    <lineage>
        <taxon>Eukaryota</taxon>
        <taxon>Metazoa</taxon>
        <taxon>Ecdysozoa</taxon>
        <taxon>Nematoda</taxon>
        <taxon>Chromadorea</taxon>
        <taxon>Rhabditida</taxon>
        <taxon>Spirurina</taxon>
        <taxon>Oxyuridomorpha</taxon>
        <taxon>Oxyuroidea</taxon>
        <taxon>Oxyuridae</taxon>
        <taxon>Enterobius</taxon>
    </lineage>
</organism>
<name>A0A3P6HQJ0_ENTVE</name>
<accession>A0A3P6HQJ0</accession>
<evidence type="ECO:0000313" key="11">
    <source>
        <dbReference type="Proteomes" id="UP000274131"/>
    </source>
</evidence>
<keyword evidence="5" id="KW-0677">Repeat</keyword>
<dbReference type="PROSITE" id="PS51873">
    <property type="entry name" value="TRIAD"/>
    <property type="match status" value="1"/>
</dbReference>
<dbReference type="EMBL" id="UXUI01008348">
    <property type="protein sequence ID" value="VDD91270.1"/>
    <property type="molecule type" value="Genomic_DNA"/>
</dbReference>
<evidence type="ECO:0000313" key="10">
    <source>
        <dbReference type="EMBL" id="VDD91270.1"/>
    </source>
</evidence>
<dbReference type="InterPro" id="IPR044066">
    <property type="entry name" value="TRIAD_supradom"/>
</dbReference>
<dbReference type="GO" id="GO:0008270">
    <property type="term" value="F:zinc ion binding"/>
    <property type="evidence" value="ECO:0007669"/>
    <property type="project" value="UniProtKB-KW"/>
</dbReference>
<evidence type="ECO:0000256" key="8">
    <source>
        <dbReference type="ARBA" id="ARBA00022833"/>
    </source>
</evidence>
<evidence type="ECO:0000256" key="3">
    <source>
        <dbReference type="ARBA" id="ARBA00022679"/>
    </source>
</evidence>
<evidence type="ECO:0000259" key="9">
    <source>
        <dbReference type="PROSITE" id="PS51873"/>
    </source>
</evidence>
<keyword evidence="3" id="KW-0808">Transferase</keyword>
<comment type="catalytic activity">
    <reaction evidence="1">
        <text>[E2 ubiquitin-conjugating enzyme]-S-ubiquitinyl-L-cysteine + [acceptor protein]-L-lysine = [E2 ubiquitin-conjugating enzyme]-L-cysteine + [acceptor protein]-N(6)-ubiquitinyl-L-lysine.</text>
        <dbReference type="EC" id="2.3.2.31"/>
    </reaction>
</comment>
<evidence type="ECO:0000256" key="4">
    <source>
        <dbReference type="ARBA" id="ARBA00022723"/>
    </source>
</evidence>
<dbReference type="OrthoDB" id="10009520at2759"/>
<dbReference type="GO" id="GO:0016567">
    <property type="term" value="P:protein ubiquitination"/>
    <property type="evidence" value="ECO:0007669"/>
    <property type="project" value="InterPro"/>
</dbReference>
<dbReference type="CDD" id="cd20336">
    <property type="entry name" value="Rcat_RBR"/>
    <property type="match status" value="1"/>
</dbReference>
<dbReference type="Pfam" id="PF01485">
    <property type="entry name" value="IBR"/>
    <property type="match status" value="1"/>
</dbReference>
<keyword evidence="7" id="KW-0833">Ubl conjugation pathway</keyword>
<protein>
    <recommendedName>
        <fullName evidence="2">RBR-type E3 ubiquitin transferase</fullName>
        <ecNumber evidence="2">2.3.2.31</ecNumber>
    </recommendedName>
</protein>
<dbReference type="AlphaFoldDB" id="A0A3P6HQJ0"/>
<keyword evidence="11" id="KW-1185">Reference proteome</keyword>
<sequence>MDCCECCFICFRYIFNSYNFINRYPERSVNYYAKAEETEFDRQKLFAEVRQIYLDDEASISPCSSKKDYDCELVIGRDQMMAVLPLDFCYRCETLTKEKLLMKALEKSYRSFKCEICKTVNEIRSEEMNNVLAQCSCGYTVCSKCLNEAHLPLTCDDARKYREFRSVNGQPPINIKVRQCPHCNAYFQRSGGCNNITCTCGTQFCYICCQEWGDSHKNCVDAGQVSIYNVLRAEEIENV</sequence>
<evidence type="ECO:0000256" key="1">
    <source>
        <dbReference type="ARBA" id="ARBA00001798"/>
    </source>
</evidence>
<evidence type="ECO:0000256" key="6">
    <source>
        <dbReference type="ARBA" id="ARBA00022771"/>
    </source>
</evidence>
<keyword evidence="8" id="KW-0862">Zinc</keyword>
<proteinExistence type="predicted"/>
<reference evidence="10 11" key="1">
    <citation type="submission" date="2018-10" db="EMBL/GenBank/DDBJ databases">
        <authorList>
            <consortium name="Pathogen Informatics"/>
        </authorList>
    </citation>
    <scope>NUCLEOTIDE SEQUENCE [LARGE SCALE GENOMIC DNA]</scope>
</reference>
<evidence type="ECO:0000256" key="5">
    <source>
        <dbReference type="ARBA" id="ARBA00022737"/>
    </source>
</evidence>